<dbReference type="Gene3D" id="3.30.390.10">
    <property type="entry name" value="Enolase-like, N-terminal domain"/>
    <property type="match status" value="1"/>
</dbReference>
<dbReference type="InterPro" id="IPR036849">
    <property type="entry name" value="Enolase-like_C_sf"/>
</dbReference>
<dbReference type="GO" id="GO:0004634">
    <property type="term" value="F:phosphopyruvate hydratase activity"/>
    <property type="evidence" value="ECO:0007669"/>
    <property type="project" value="UniProtKB-EC"/>
</dbReference>
<dbReference type="Pfam" id="PF00113">
    <property type="entry name" value="Enolase_C"/>
    <property type="match status" value="1"/>
</dbReference>
<dbReference type="PANTHER" id="PTHR11902:SF1">
    <property type="entry name" value="ENOLASE"/>
    <property type="match status" value="1"/>
</dbReference>
<dbReference type="SMART" id="SM01192">
    <property type="entry name" value="Enolase_C"/>
    <property type="match status" value="1"/>
</dbReference>
<dbReference type="PRINTS" id="PR00148">
    <property type="entry name" value="ENOLASE"/>
</dbReference>
<gene>
    <name evidence="10" type="ORF">NESG_01051</name>
</gene>
<organism evidence="10 11">
    <name type="scientific">Nematocida ausubeli (strain ATCC PRA-371 / ERTm2)</name>
    <name type="common">Nematode killer fungus</name>
    <dbReference type="NCBI Taxonomy" id="1913371"/>
    <lineage>
        <taxon>Eukaryota</taxon>
        <taxon>Fungi</taxon>
        <taxon>Fungi incertae sedis</taxon>
        <taxon>Microsporidia</taxon>
        <taxon>Nematocida</taxon>
    </lineage>
</organism>
<evidence type="ECO:0000256" key="2">
    <source>
        <dbReference type="ARBA" id="ARBA00009604"/>
    </source>
</evidence>
<dbReference type="GO" id="GO:0006096">
    <property type="term" value="P:glycolytic process"/>
    <property type="evidence" value="ECO:0007669"/>
    <property type="project" value="UniProtKB-UniPathway"/>
</dbReference>
<name>A0A086J427_NEMA1</name>
<evidence type="ECO:0000259" key="8">
    <source>
        <dbReference type="SMART" id="SM01192"/>
    </source>
</evidence>
<evidence type="ECO:0000313" key="10">
    <source>
        <dbReference type="EMBL" id="KFG26895.1"/>
    </source>
</evidence>
<dbReference type="Gene3D" id="3.20.20.120">
    <property type="entry name" value="Enolase-like C-terminal domain"/>
    <property type="match status" value="1"/>
</dbReference>
<comment type="caution">
    <text evidence="10">The sequence shown here is derived from an EMBL/GenBank/DDBJ whole genome shotgun (WGS) entry which is preliminary data.</text>
</comment>
<dbReference type="EC" id="4.2.1.11" evidence="3"/>
<dbReference type="SUPFAM" id="SSF54826">
    <property type="entry name" value="Enolase N-terminal domain-like"/>
    <property type="match status" value="1"/>
</dbReference>
<dbReference type="RefSeq" id="XP_052905450.1">
    <property type="nucleotide sequence ID" value="XM_053048690.1"/>
</dbReference>
<dbReference type="GeneID" id="77676024"/>
<dbReference type="InterPro" id="IPR020810">
    <property type="entry name" value="Enolase_C"/>
</dbReference>
<proteinExistence type="inferred from homology"/>
<keyword evidence="5" id="KW-0324">Glycolysis</keyword>
<dbReference type="GO" id="GO:0000015">
    <property type="term" value="C:phosphopyruvate hydratase complex"/>
    <property type="evidence" value="ECO:0007669"/>
    <property type="project" value="InterPro"/>
</dbReference>
<dbReference type="SUPFAM" id="SSF51604">
    <property type="entry name" value="Enolase C-terminal domain-like"/>
    <property type="match status" value="1"/>
</dbReference>
<dbReference type="HAMAP" id="MF_00318">
    <property type="entry name" value="Enolase"/>
    <property type="match status" value="1"/>
</dbReference>
<evidence type="ECO:0000256" key="6">
    <source>
        <dbReference type="ARBA" id="ARBA00023239"/>
    </source>
</evidence>
<dbReference type="EMBL" id="AKIJ01000002">
    <property type="protein sequence ID" value="KFG26895.1"/>
    <property type="molecule type" value="Genomic_DNA"/>
</dbReference>
<protein>
    <recommendedName>
        <fullName evidence="3">phosphopyruvate hydratase</fullName>
        <ecNumber evidence="3">4.2.1.11</ecNumber>
    </recommendedName>
</protein>
<dbReference type="Proteomes" id="UP000054524">
    <property type="component" value="Unassembled WGS sequence"/>
</dbReference>
<evidence type="ECO:0000256" key="3">
    <source>
        <dbReference type="ARBA" id="ARBA00012058"/>
    </source>
</evidence>
<feature type="compositionally biased region" description="Basic and acidic residues" evidence="7">
    <location>
        <begin position="182"/>
        <end position="193"/>
    </location>
</feature>
<dbReference type="InterPro" id="IPR029017">
    <property type="entry name" value="Enolase-like_N"/>
</dbReference>
<dbReference type="HOGENOM" id="CLU_031223_0_0_1"/>
<keyword evidence="4" id="KW-0460">Magnesium</keyword>
<dbReference type="OrthoDB" id="1739814at2759"/>
<evidence type="ECO:0000259" key="9">
    <source>
        <dbReference type="SMART" id="SM01193"/>
    </source>
</evidence>
<evidence type="ECO:0000256" key="4">
    <source>
        <dbReference type="ARBA" id="ARBA00022842"/>
    </source>
</evidence>
<feature type="domain" description="Enolase N-terminal" evidence="9">
    <location>
        <begin position="7"/>
        <end position="137"/>
    </location>
</feature>
<comment type="similarity">
    <text evidence="2">Belongs to the enolase family.</text>
</comment>
<evidence type="ECO:0000256" key="7">
    <source>
        <dbReference type="SAM" id="MobiDB-lite"/>
    </source>
</evidence>
<dbReference type="Pfam" id="PF03952">
    <property type="entry name" value="Enolase_N"/>
    <property type="match status" value="1"/>
</dbReference>
<dbReference type="InterPro" id="IPR020811">
    <property type="entry name" value="Enolase_N"/>
</dbReference>
<keyword evidence="11" id="KW-1185">Reference proteome</keyword>
<sequence length="498" mass="54646">MKIKEHVRKVIGRSIFDSRGIPTVEVDIEASFATARASCPSGASTGSQEALELRDGNNSKCMGKSVQKALIGVEELATSLISTPLEITDQAAIDKHMVSLDGTKNKSRVGANSILPISICFSRLGARCMKVQDWEYIQMLVNNDKMYPCGMCSSASAPAPPSDKSQNLPDGSVVVENSNAEKSVEKSAEKEVEQPAANESLPCKNVKSPEGCRNSVQKKNAGLTIPKIFFNIINGGRHSDNGLFVQEIMVSFEGNAPYTVLSCASEFIWALKAIVKKRYKLTGVGDEGGFAPPINSLEEGLDLIQEASAASGIKPVIALDVAASEFYQNGKYNIGWKTKDKFLTQAEMIEYYIKIIKKYKVVMIEDPFDEKDYEGWAKFMEEAAKLNVQIVGDDLIVTNPELIKKAGEKKLCNVALIKMNQIGTITETIQAVKEARHQGMKIMASHRSGETEDIFLSHLSVGLSADYLKAGSLCRSERVSKYNELVRIFEKSKIDTFR</sequence>
<dbReference type="SMART" id="SM01193">
    <property type="entry name" value="Enolase_N"/>
    <property type="match status" value="1"/>
</dbReference>
<reference evidence="10 11" key="1">
    <citation type="journal article" date="2014" name="Genome Announc.">
        <title>Genome Sequence of the Microsporidian Species Nematocida sp1 Strain ERTm6 (ATCC PRA-372).</title>
        <authorList>
            <person name="Bakowski M.A."/>
            <person name="Priest M."/>
            <person name="Young S."/>
            <person name="Cuomo C.A."/>
            <person name="Troemel E.R."/>
        </authorList>
    </citation>
    <scope>NUCLEOTIDE SEQUENCE [LARGE SCALE GENOMIC DNA]</scope>
    <source>
        <strain evidence="10 11">ERTm6</strain>
    </source>
</reference>
<evidence type="ECO:0000256" key="1">
    <source>
        <dbReference type="ARBA" id="ARBA00005031"/>
    </source>
</evidence>
<feature type="domain" description="Enolase C-terminal TIM barrel" evidence="8">
    <location>
        <begin position="222"/>
        <end position="498"/>
    </location>
</feature>
<dbReference type="UniPathway" id="UPA00109">
    <property type="reaction ID" value="UER00187"/>
</dbReference>
<evidence type="ECO:0000256" key="5">
    <source>
        <dbReference type="ARBA" id="ARBA00023152"/>
    </source>
</evidence>
<accession>A0A086J427</accession>
<keyword evidence="6" id="KW-0456">Lyase</keyword>
<dbReference type="PANTHER" id="PTHR11902">
    <property type="entry name" value="ENOLASE"/>
    <property type="match status" value="1"/>
</dbReference>
<dbReference type="InterPro" id="IPR000941">
    <property type="entry name" value="Enolase"/>
</dbReference>
<dbReference type="AlphaFoldDB" id="A0A086J427"/>
<comment type="pathway">
    <text evidence="1">Carbohydrate degradation; glycolysis; pyruvate from D-glyceraldehyde 3-phosphate: step 4/5.</text>
</comment>
<dbReference type="GO" id="GO:0000287">
    <property type="term" value="F:magnesium ion binding"/>
    <property type="evidence" value="ECO:0007669"/>
    <property type="project" value="InterPro"/>
</dbReference>
<feature type="region of interest" description="Disordered" evidence="7">
    <location>
        <begin position="177"/>
        <end position="212"/>
    </location>
</feature>
<evidence type="ECO:0000313" key="11">
    <source>
        <dbReference type="Proteomes" id="UP000054524"/>
    </source>
</evidence>